<comment type="caution">
    <text evidence="5">The sequence shown here is derived from an EMBL/GenBank/DDBJ whole genome shotgun (WGS) entry which is preliminary data.</text>
</comment>
<keyword evidence="2" id="KW-0732">Signal</keyword>
<protein>
    <submittedName>
        <fullName evidence="5">Uncharacterized protein</fullName>
    </submittedName>
</protein>
<feature type="region of interest" description="Disordered" evidence="1">
    <location>
        <begin position="35"/>
        <end position="54"/>
    </location>
</feature>
<dbReference type="Proteomes" id="UP000287519">
    <property type="component" value="Unassembled WGS sequence"/>
</dbReference>
<dbReference type="AlphaFoldDB" id="A0A402C3Q4"/>
<feature type="chain" id="PRO_5019481881" evidence="2">
    <location>
        <begin position="23"/>
        <end position="398"/>
    </location>
</feature>
<feature type="domain" description="DUF7373" evidence="3">
    <location>
        <begin position="54"/>
        <end position="251"/>
    </location>
</feature>
<evidence type="ECO:0000313" key="6">
    <source>
        <dbReference type="Proteomes" id="UP000287519"/>
    </source>
</evidence>
<dbReference type="InterPro" id="IPR055797">
    <property type="entry name" value="DUF7373"/>
</dbReference>
<dbReference type="InterPro" id="IPR056463">
    <property type="entry name" value="DUF7373_C"/>
</dbReference>
<name>A0A402C3Q4_RHOWR</name>
<evidence type="ECO:0000256" key="2">
    <source>
        <dbReference type="SAM" id="SignalP"/>
    </source>
</evidence>
<dbReference type="Pfam" id="PF24088">
    <property type="entry name" value="DUF7373"/>
    <property type="match status" value="1"/>
</dbReference>
<dbReference type="Pfam" id="PF24092">
    <property type="entry name" value="DUF7373_C"/>
    <property type="match status" value="1"/>
</dbReference>
<feature type="domain" description="DUF7373" evidence="4">
    <location>
        <begin position="269"/>
        <end position="394"/>
    </location>
</feature>
<dbReference type="EMBL" id="BHYM01000017">
    <property type="protein sequence ID" value="GCE38226.1"/>
    <property type="molecule type" value="Genomic_DNA"/>
</dbReference>
<sequence length="398" mass="41790">MRVAAGAVAAGVLLAGCGSSEAAVGGDTAPTAGVDRAALNTGDFPTTPQPPYGTADPDKTVAIESQRMAEFTTLPFEVDPEITESFGSSKPVTDPKVLKDSFSEPGAAIVGESLVAGYMTSAKTPSGEREFSQIVLRLTDDAAAASAAERIHTSLVTTDNGGVGAQTAEKIDILPNTFVSSRESADFTTKKPVVTVKGFTAHGNYLLYSSARVPGTEKDSTARTIAKALELQEPLIDQFPATPVDQIKDIKMDQDDVLIYAVGRLDGALATQEMAVYGPRGISQLANDQFADASRLYKVLDDTNTDRVAVYDSYVYRSESPESAQKLLDGLVAANLDQEGWTKAPSPAGLPNAQCTTNGTSDACWVAGGRYVGQSTSGTKTDVDQRISAQYLILDGAK</sequence>
<feature type="signal peptide" evidence="2">
    <location>
        <begin position="1"/>
        <end position="22"/>
    </location>
</feature>
<evidence type="ECO:0000313" key="5">
    <source>
        <dbReference type="EMBL" id="GCE38226.1"/>
    </source>
</evidence>
<organism evidence="5 6">
    <name type="scientific">Rhodococcus wratislaviensis</name>
    <name type="common">Tsukamurella wratislaviensis</name>
    <dbReference type="NCBI Taxonomy" id="44752"/>
    <lineage>
        <taxon>Bacteria</taxon>
        <taxon>Bacillati</taxon>
        <taxon>Actinomycetota</taxon>
        <taxon>Actinomycetes</taxon>
        <taxon>Mycobacteriales</taxon>
        <taxon>Nocardiaceae</taxon>
        <taxon>Rhodococcus</taxon>
    </lineage>
</organism>
<evidence type="ECO:0000259" key="3">
    <source>
        <dbReference type="Pfam" id="PF24088"/>
    </source>
</evidence>
<dbReference type="PROSITE" id="PS51257">
    <property type="entry name" value="PROKAR_LIPOPROTEIN"/>
    <property type="match status" value="1"/>
</dbReference>
<keyword evidence="6" id="KW-1185">Reference proteome</keyword>
<gene>
    <name evidence="5" type="ORF">Rhow_001265</name>
</gene>
<evidence type="ECO:0000256" key="1">
    <source>
        <dbReference type="SAM" id="MobiDB-lite"/>
    </source>
</evidence>
<dbReference type="OrthoDB" id="4398318at2"/>
<accession>A0A402C3Q4</accession>
<reference evidence="5 6" key="1">
    <citation type="submission" date="2018-11" db="EMBL/GenBank/DDBJ databases">
        <title>Microbial catabolism of amino acid.</title>
        <authorList>
            <person name="Hibi M."/>
            <person name="Ogawa J."/>
        </authorList>
    </citation>
    <scope>NUCLEOTIDE SEQUENCE [LARGE SCALE GENOMIC DNA]</scope>
    <source>
        <strain evidence="5 6">C31-06</strain>
    </source>
</reference>
<evidence type="ECO:0000259" key="4">
    <source>
        <dbReference type="Pfam" id="PF24092"/>
    </source>
</evidence>
<proteinExistence type="predicted"/>
<dbReference type="RefSeq" id="WP_124390825.1">
    <property type="nucleotide sequence ID" value="NZ_BHYM01000017.1"/>
</dbReference>